<name>A0A0F9Y424_9ZZZZ</name>
<feature type="transmembrane region" description="Helical" evidence="6">
    <location>
        <begin position="70"/>
        <end position="87"/>
    </location>
</feature>
<protein>
    <submittedName>
        <fullName evidence="7">Uncharacterized protein</fullName>
    </submittedName>
</protein>
<sequence>MLSVVFSMLAFALVGSIAPGPVCVIAVTSGAQAGFSRALGFVLGASIGYTLMVLLVGLGLVGSLQQQPDVMLWLTWAGAAYLLYLAWRIGTAGAVALGKPELSSVPGFWAGALAQWLNPKAWLFSVSGIGMFVSSSDSSGRMLLIFCILSLLMCMLGVGSWVLAGQLFGRRLPSPRAMLWFNRLMGLLLAGSVALILMH</sequence>
<keyword evidence="5 6" id="KW-0472">Membrane</keyword>
<evidence type="ECO:0000256" key="4">
    <source>
        <dbReference type="ARBA" id="ARBA00022989"/>
    </source>
</evidence>
<organism evidence="7">
    <name type="scientific">marine sediment metagenome</name>
    <dbReference type="NCBI Taxonomy" id="412755"/>
    <lineage>
        <taxon>unclassified sequences</taxon>
        <taxon>metagenomes</taxon>
        <taxon>ecological metagenomes</taxon>
    </lineage>
</organism>
<comment type="caution">
    <text evidence="7">The sequence shown here is derived from an EMBL/GenBank/DDBJ whole genome shotgun (WGS) entry which is preliminary data.</text>
</comment>
<evidence type="ECO:0000256" key="6">
    <source>
        <dbReference type="SAM" id="Phobius"/>
    </source>
</evidence>
<evidence type="ECO:0000256" key="3">
    <source>
        <dbReference type="ARBA" id="ARBA00022692"/>
    </source>
</evidence>
<dbReference type="PANTHER" id="PTHR30086">
    <property type="entry name" value="ARGININE EXPORTER PROTEIN ARGO"/>
    <property type="match status" value="1"/>
</dbReference>
<dbReference type="GO" id="GO:0005886">
    <property type="term" value="C:plasma membrane"/>
    <property type="evidence" value="ECO:0007669"/>
    <property type="project" value="UniProtKB-SubCell"/>
</dbReference>
<dbReference type="GO" id="GO:0015171">
    <property type="term" value="F:amino acid transmembrane transporter activity"/>
    <property type="evidence" value="ECO:0007669"/>
    <property type="project" value="TreeGrafter"/>
</dbReference>
<evidence type="ECO:0000256" key="5">
    <source>
        <dbReference type="ARBA" id="ARBA00023136"/>
    </source>
</evidence>
<accession>A0A0F9Y424</accession>
<feature type="transmembrane region" description="Helical" evidence="6">
    <location>
        <begin position="143"/>
        <end position="168"/>
    </location>
</feature>
<keyword evidence="3 6" id="KW-0812">Transmembrane</keyword>
<dbReference type="EMBL" id="LAZR01000046">
    <property type="protein sequence ID" value="KKN99438.1"/>
    <property type="molecule type" value="Genomic_DNA"/>
</dbReference>
<keyword evidence="2" id="KW-1003">Cell membrane</keyword>
<dbReference type="GO" id="GO:0033228">
    <property type="term" value="P:cysteine export across plasma membrane"/>
    <property type="evidence" value="ECO:0007669"/>
    <property type="project" value="TreeGrafter"/>
</dbReference>
<proteinExistence type="predicted"/>
<gene>
    <name evidence="7" type="ORF">LCGC14_0135290</name>
</gene>
<feature type="transmembrane region" description="Helical" evidence="6">
    <location>
        <begin position="180"/>
        <end position="198"/>
    </location>
</feature>
<comment type="subcellular location">
    <subcellularLocation>
        <location evidence="1">Cell membrane</location>
        <topology evidence="1">Multi-pass membrane protein</topology>
    </subcellularLocation>
</comment>
<keyword evidence="4 6" id="KW-1133">Transmembrane helix</keyword>
<evidence type="ECO:0000256" key="2">
    <source>
        <dbReference type="ARBA" id="ARBA00022475"/>
    </source>
</evidence>
<dbReference type="InterPro" id="IPR001123">
    <property type="entry name" value="LeuE-type"/>
</dbReference>
<evidence type="ECO:0000256" key="1">
    <source>
        <dbReference type="ARBA" id="ARBA00004651"/>
    </source>
</evidence>
<evidence type="ECO:0000313" key="7">
    <source>
        <dbReference type="EMBL" id="KKN99438.1"/>
    </source>
</evidence>
<dbReference type="PANTHER" id="PTHR30086:SF20">
    <property type="entry name" value="ARGININE EXPORTER PROTEIN ARGO-RELATED"/>
    <property type="match status" value="1"/>
</dbReference>
<dbReference type="Pfam" id="PF01810">
    <property type="entry name" value="LysE"/>
    <property type="match status" value="1"/>
</dbReference>
<feature type="transmembrane region" description="Helical" evidence="6">
    <location>
        <begin position="36"/>
        <end position="58"/>
    </location>
</feature>
<reference evidence="7" key="1">
    <citation type="journal article" date="2015" name="Nature">
        <title>Complex archaea that bridge the gap between prokaryotes and eukaryotes.</title>
        <authorList>
            <person name="Spang A."/>
            <person name="Saw J.H."/>
            <person name="Jorgensen S.L."/>
            <person name="Zaremba-Niedzwiedzka K."/>
            <person name="Martijn J."/>
            <person name="Lind A.E."/>
            <person name="van Eijk R."/>
            <person name="Schleper C."/>
            <person name="Guy L."/>
            <person name="Ettema T.J."/>
        </authorList>
    </citation>
    <scope>NUCLEOTIDE SEQUENCE</scope>
</reference>
<dbReference type="AlphaFoldDB" id="A0A0F9Y424"/>